<dbReference type="EMBL" id="BOPF01000037">
    <property type="protein sequence ID" value="GIJ50610.1"/>
    <property type="molecule type" value="Genomic_DNA"/>
</dbReference>
<dbReference type="AlphaFoldDB" id="A0A8J3YVH5"/>
<proteinExistence type="predicted"/>
<comment type="caution">
    <text evidence="2">The sequence shown here is derived from an EMBL/GenBank/DDBJ whole genome shotgun (WGS) entry which is preliminary data.</text>
</comment>
<evidence type="ECO:0000313" key="3">
    <source>
        <dbReference type="Proteomes" id="UP000619260"/>
    </source>
</evidence>
<evidence type="ECO:0000256" key="1">
    <source>
        <dbReference type="SAM" id="MobiDB-lite"/>
    </source>
</evidence>
<sequence length="102" mass="11121">MFPKADDAFEVHHVRHLADDDRFRVVALDPKRRVKFPLAREEGDVPTSPAAPPRFRRTRPDLRHRLAGRPSAPSAADPDALIVWAVRGAALGPDDGPLGGAS</sequence>
<feature type="region of interest" description="Disordered" evidence="1">
    <location>
        <begin position="39"/>
        <end position="75"/>
    </location>
</feature>
<name>A0A8J3YVH5_9ACTN</name>
<accession>A0A8J3YVH5</accession>
<organism evidence="2 3">
    <name type="scientific">Virgisporangium aliadipatigenens</name>
    <dbReference type="NCBI Taxonomy" id="741659"/>
    <lineage>
        <taxon>Bacteria</taxon>
        <taxon>Bacillati</taxon>
        <taxon>Actinomycetota</taxon>
        <taxon>Actinomycetes</taxon>
        <taxon>Micromonosporales</taxon>
        <taxon>Micromonosporaceae</taxon>
        <taxon>Virgisporangium</taxon>
    </lineage>
</organism>
<evidence type="ECO:0000313" key="2">
    <source>
        <dbReference type="EMBL" id="GIJ50610.1"/>
    </source>
</evidence>
<keyword evidence="3" id="KW-1185">Reference proteome</keyword>
<dbReference type="Proteomes" id="UP000619260">
    <property type="component" value="Unassembled WGS sequence"/>
</dbReference>
<protein>
    <submittedName>
        <fullName evidence="2">Uncharacterized protein</fullName>
    </submittedName>
</protein>
<reference evidence="2" key="1">
    <citation type="submission" date="2021-01" db="EMBL/GenBank/DDBJ databases">
        <title>Whole genome shotgun sequence of Virgisporangium aliadipatigenens NBRC 105644.</title>
        <authorList>
            <person name="Komaki H."/>
            <person name="Tamura T."/>
        </authorList>
    </citation>
    <scope>NUCLEOTIDE SEQUENCE</scope>
    <source>
        <strain evidence="2">NBRC 105644</strain>
    </source>
</reference>
<gene>
    <name evidence="2" type="ORF">Val02_74960</name>
</gene>